<sequence>MNHTSLRSIWNTLPISIISSTSLNTFILIDTIFINAQFKLSQITIKPSLRLLLGMENTRKTPNPVDRSSKPVELLF</sequence>
<keyword evidence="1" id="KW-0472">Membrane</keyword>
<name>A0A124GN89_PICGL</name>
<keyword evidence="1" id="KW-0812">Transmembrane</keyword>
<keyword evidence="1" id="KW-1133">Transmembrane helix</keyword>
<keyword evidence="2" id="KW-0496">Mitochondrion</keyword>
<gene>
    <name evidence="2" type="ORF">ABT39_MTgene5029</name>
</gene>
<accession>A0A124GN89</accession>
<geneLocation type="mitochondrion" evidence="2"/>
<organism evidence="2">
    <name type="scientific">Picea glauca</name>
    <name type="common">White spruce</name>
    <name type="synonym">Pinus glauca</name>
    <dbReference type="NCBI Taxonomy" id="3330"/>
    <lineage>
        <taxon>Eukaryota</taxon>
        <taxon>Viridiplantae</taxon>
        <taxon>Streptophyta</taxon>
        <taxon>Embryophyta</taxon>
        <taxon>Tracheophyta</taxon>
        <taxon>Spermatophyta</taxon>
        <taxon>Pinopsida</taxon>
        <taxon>Pinidae</taxon>
        <taxon>Conifers I</taxon>
        <taxon>Pinales</taxon>
        <taxon>Pinaceae</taxon>
        <taxon>Picea</taxon>
    </lineage>
</organism>
<reference evidence="2" key="1">
    <citation type="journal article" date="2015" name="Genome Biol. Evol.">
        <title>Organellar Genomes of White Spruce (Picea glauca): Assembly and Annotation.</title>
        <authorList>
            <person name="Jackman S.D."/>
            <person name="Warren R.L."/>
            <person name="Gibb E.A."/>
            <person name="Vandervalk B.P."/>
            <person name="Mohamadi H."/>
            <person name="Chu J."/>
            <person name="Raymond A."/>
            <person name="Pleasance S."/>
            <person name="Coope R."/>
            <person name="Wildung M.R."/>
            <person name="Ritland C.E."/>
            <person name="Bousquet J."/>
            <person name="Jones S.J."/>
            <person name="Bohlmann J."/>
            <person name="Birol I."/>
        </authorList>
    </citation>
    <scope>NUCLEOTIDE SEQUENCE [LARGE SCALE GENOMIC DNA]</scope>
    <source>
        <tissue evidence="2">Flushing bud</tissue>
    </source>
</reference>
<feature type="transmembrane region" description="Helical" evidence="1">
    <location>
        <begin position="12"/>
        <end position="36"/>
    </location>
</feature>
<evidence type="ECO:0000256" key="1">
    <source>
        <dbReference type="SAM" id="Phobius"/>
    </source>
</evidence>
<comment type="caution">
    <text evidence="2">The sequence shown here is derived from an EMBL/GenBank/DDBJ whole genome shotgun (WGS) entry which is preliminary data.</text>
</comment>
<protein>
    <submittedName>
        <fullName evidence="2">Uncharacterized protein</fullName>
    </submittedName>
</protein>
<dbReference type="AlphaFoldDB" id="A0A124GN89"/>
<dbReference type="EMBL" id="LKAM01000006">
    <property type="protein sequence ID" value="KUM48033.1"/>
    <property type="molecule type" value="Genomic_DNA"/>
</dbReference>
<evidence type="ECO:0000313" key="2">
    <source>
        <dbReference type="EMBL" id="KUM48033.1"/>
    </source>
</evidence>
<proteinExistence type="predicted"/>